<gene>
    <name evidence="2" type="ORF">NSA58_13645</name>
</gene>
<dbReference type="Gene3D" id="3.40.50.1820">
    <property type="entry name" value="alpha/beta hydrolase"/>
    <property type="match status" value="1"/>
</dbReference>
<feature type="domain" description="Serine aminopeptidase S33" evidence="1">
    <location>
        <begin position="30"/>
        <end position="255"/>
    </location>
</feature>
<proteinExistence type="predicted"/>
<dbReference type="EMBL" id="JANKBY010000197">
    <property type="protein sequence ID" value="MCR1823832.1"/>
    <property type="molecule type" value="Genomic_DNA"/>
</dbReference>
<name>A0A9X2S447_9FIRM</name>
<dbReference type="InterPro" id="IPR051044">
    <property type="entry name" value="MAG_DAG_Lipase"/>
</dbReference>
<reference evidence="2" key="1">
    <citation type="submission" date="2022-07" db="EMBL/GenBank/DDBJ databases">
        <title>Enhanced cultured diversity of the mouse gut microbiota enables custom-made synthetic communities.</title>
        <authorList>
            <person name="Afrizal A."/>
        </authorList>
    </citation>
    <scope>NUCLEOTIDE SEQUENCE</scope>
    <source>
        <strain evidence="2">DSM 29186</strain>
    </source>
</reference>
<dbReference type="PRINTS" id="PR00111">
    <property type="entry name" value="ABHYDROLASE"/>
</dbReference>
<accession>A0A9X2S447</accession>
<sequence length="273" mass="31323">MGEAKVLSKNMMFRNKDNIELFVQKDLVEDPKAIIVIVHGLAEHLGRYDYVVSKLNDWGYSVYRFDNQGHGKSEGKRTYIDNYKNFSQDVNEIVSMAKTENNNEKVFVLGHSMGGMISTVYGIDYKNTVDGIILSAGLTIDEAKLLESNKDVDDDAEIQNALGDLICTDKSVVEDYENDPLVCHVTAGKIYKECYKAVKYIYDNMNKFEYPVYILHGEEDKIVSPEDSKILYEHISSLDKSLKLYPGLYHEIMNEFAKDKVLDDIHFWLEDRI</sequence>
<comment type="caution">
    <text evidence="2">The sequence shown here is derived from an EMBL/GenBank/DDBJ whole genome shotgun (WGS) entry which is preliminary data.</text>
</comment>
<protein>
    <submittedName>
        <fullName evidence="2">Lysophospholipase</fullName>
    </submittedName>
</protein>
<dbReference type="InterPro" id="IPR022742">
    <property type="entry name" value="Hydrolase_4"/>
</dbReference>
<evidence type="ECO:0000259" key="1">
    <source>
        <dbReference type="Pfam" id="PF12146"/>
    </source>
</evidence>
<dbReference type="Proteomes" id="UP001140817">
    <property type="component" value="Unassembled WGS sequence"/>
</dbReference>
<dbReference type="RefSeq" id="WP_052233037.1">
    <property type="nucleotide sequence ID" value="NZ_JANKBY010000197.1"/>
</dbReference>
<evidence type="ECO:0000313" key="3">
    <source>
        <dbReference type="Proteomes" id="UP001140817"/>
    </source>
</evidence>
<dbReference type="Pfam" id="PF12146">
    <property type="entry name" value="Hydrolase_4"/>
    <property type="match status" value="1"/>
</dbReference>
<dbReference type="PANTHER" id="PTHR11614">
    <property type="entry name" value="PHOSPHOLIPASE-RELATED"/>
    <property type="match status" value="1"/>
</dbReference>
<dbReference type="SUPFAM" id="SSF53474">
    <property type="entry name" value="alpha/beta-Hydrolases"/>
    <property type="match status" value="1"/>
</dbReference>
<keyword evidence="3" id="KW-1185">Reference proteome</keyword>
<evidence type="ECO:0000313" key="2">
    <source>
        <dbReference type="EMBL" id="MCR1823832.1"/>
    </source>
</evidence>
<dbReference type="InterPro" id="IPR000073">
    <property type="entry name" value="AB_hydrolase_1"/>
</dbReference>
<organism evidence="2 3">
    <name type="scientific">Terrisporobacter muris</name>
    <dbReference type="NCBI Taxonomy" id="2963284"/>
    <lineage>
        <taxon>Bacteria</taxon>
        <taxon>Bacillati</taxon>
        <taxon>Bacillota</taxon>
        <taxon>Clostridia</taxon>
        <taxon>Peptostreptococcales</taxon>
        <taxon>Peptostreptococcaceae</taxon>
        <taxon>Terrisporobacter</taxon>
    </lineage>
</organism>
<dbReference type="InterPro" id="IPR029058">
    <property type="entry name" value="AB_hydrolase_fold"/>
</dbReference>
<dbReference type="AlphaFoldDB" id="A0A9X2S447"/>